<evidence type="ECO:0008006" key="10">
    <source>
        <dbReference type="Google" id="ProtNLM"/>
    </source>
</evidence>
<proteinExistence type="predicted"/>
<dbReference type="Gene3D" id="1.20.1250.20">
    <property type="entry name" value="MFS general substrate transporter like domains"/>
    <property type="match status" value="2"/>
</dbReference>
<dbReference type="SUPFAM" id="SSF103473">
    <property type="entry name" value="MFS general substrate transporter"/>
    <property type="match status" value="1"/>
</dbReference>
<keyword evidence="4 7" id="KW-0472">Membrane</keyword>
<dbReference type="GO" id="GO:0015343">
    <property type="term" value="F:siderophore-iron transmembrane transporter activity"/>
    <property type="evidence" value="ECO:0007669"/>
    <property type="project" value="TreeGrafter"/>
</dbReference>
<dbReference type="GO" id="GO:0005886">
    <property type="term" value="C:plasma membrane"/>
    <property type="evidence" value="ECO:0007669"/>
    <property type="project" value="TreeGrafter"/>
</dbReference>
<dbReference type="Proteomes" id="UP000635477">
    <property type="component" value="Unassembled WGS sequence"/>
</dbReference>
<feature type="region of interest" description="Disordered" evidence="6">
    <location>
        <begin position="1"/>
        <end position="22"/>
    </location>
</feature>
<evidence type="ECO:0000256" key="3">
    <source>
        <dbReference type="ARBA" id="ARBA00022989"/>
    </source>
</evidence>
<comment type="caution">
    <text evidence="8">The sequence shown here is derived from an EMBL/GenBank/DDBJ whole genome shotgun (WGS) entry which is preliminary data.</text>
</comment>
<gene>
    <name evidence="8" type="ORF">FZEAL_3382</name>
</gene>
<reference evidence="8" key="1">
    <citation type="journal article" date="2020" name="BMC Genomics">
        <title>Correction to: Identification and distribution of gene clusters required for synthesis of sphingolipid metabolism inhibitors in diverse species of the filamentous fungus Fusarium.</title>
        <authorList>
            <person name="Kim H.S."/>
            <person name="Lohmar J.M."/>
            <person name="Busman M."/>
            <person name="Brown D.W."/>
            <person name="Naumann T.A."/>
            <person name="Divon H.H."/>
            <person name="Lysoe E."/>
            <person name="Uhlig S."/>
            <person name="Proctor R.H."/>
        </authorList>
    </citation>
    <scope>NUCLEOTIDE SEQUENCE</scope>
    <source>
        <strain evidence="8">NRRL 22465</strain>
    </source>
</reference>
<reference evidence="8" key="2">
    <citation type="submission" date="2020-05" db="EMBL/GenBank/DDBJ databases">
        <authorList>
            <person name="Kim H.-S."/>
            <person name="Proctor R.H."/>
            <person name="Brown D.W."/>
        </authorList>
    </citation>
    <scope>NUCLEOTIDE SEQUENCE</scope>
    <source>
        <strain evidence="8">NRRL 22465</strain>
    </source>
</reference>
<evidence type="ECO:0000313" key="8">
    <source>
        <dbReference type="EMBL" id="KAF4980633.1"/>
    </source>
</evidence>
<evidence type="ECO:0000256" key="4">
    <source>
        <dbReference type="ARBA" id="ARBA00023136"/>
    </source>
</evidence>
<dbReference type="OrthoDB" id="2241241at2759"/>
<feature type="transmembrane region" description="Helical" evidence="7">
    <location>
        <begin position="75"/>
        <end position="97"/>
    </location>
</feature>
<dbReference type="InterPro" id="IPR036259">
    <property type="entry name" value="MFS_trans_sf"/>
</dbReference>
<name>A0A8H4UPH0_9HYPO</name>
<sequence length="595" mass="64366">MALDQQTSHVAPTPAEEEPRPKTATEALRKLWTPRALGIAIGGLLIMMFFMNLTVYTQKVYEPYATSHFDGHSLLATGAIINGIVRIAAYPLLAKLADRLAQHFGRPQGFAGAALSMALGNVMFAACQNVDTFLAGGIFDSFGDTWWNITQQIFIADVTSLVNRGILFTLPESLSAIPTLYGGTYLGEHMLLTSSWRWGYGMWAIVLPVTAIPTILIMLWMGRRAKRMGLIAERLSFLHDAPSGALGKAKHLCVKLDLIGALLLIGGLAMTLLPMTIAGRNNIDRWERPSSIVLIIIGVLTFVVFLVWDGKYASSPIIPYRTIRERNVIIACVSACVIAMSDSVYRPFLTSFLQVSGHFSPGAATRVDNAQRVAYNVGALVTGVGLKYVKNTKPFIMLGVVMIILASGLPIYLTNISGTHIANEAAFITSKSLLGVGRGFAQVPLQVSLQAVLEDEHVAVATAVFLSSLGLGSNLGTTISGAIWNALLPRKLNAYFGAEEGQTIFGSIVVAQEYEIGSDARNAIDKAYRQTQQTLAIGSISVSVLLLLLAYLVQNVKLGEEDEKRAVQADEQLAWAIKQQETQGESAVEMGHARN</sequence>
<dbReference type="PANTHER" id="PTHR23501">
    <property type="entry name" value="MAJOR FACILITATOR SUPERFAMILY"/>
    <property type="match status" value="1"/>
</dbReference>
<dbReference type="PANTHER" id="PTHR23501:SF87">
    <property type="entry name" value="SIDEROPHORE IRON TRANSPORTER 2"/>
    <property type="match status" value="1"/>
</dbReference>
<organism evidence="8 9">
    <name type="scientific">Fusarium zealandicum</name>
    <dbReference type="NCBI Taxonomy" id="1053134"/>
    <lineage>
        <taxon>Eukaryota</taxon>
        <taxon>Fungi</taxon>
        <taxon>Dikarya</taxon>
        <taxon>Ascomycota</taxon>
        <taxon>Pezizomycotina</taxon>
        <taxon>Sordariomycetes</taxon>
        <taxon>Hypocreomycetidae</taxon>
        <taxon>Hypocreales</taxon>
        <taxon>Nectriaceae</taxon>
        <taxon>Fusarium</taxon>
        <taxon>Fusarium staphyleae species complex</taxon>
    </lineage>
</organism>
<keyword evidence="2 7" id="KW-0812">Transmembrane</keyword>
<protein>
    <recommendedName>
        <fullName evidence="10">Siderophore iron transporter mirA</fullName>
    </recommendedName>
</protein>
<evidence type="ECO:0000313" key="9">
    <source>
        <dbReference type="Proteomes" id="UP000635477"/>
    </source>
</evidence>
<keyword evidence="5" id="KW-0325">Glycoprotein</keyword>
<evidence type="ECO:0000256" key="7">
    <source>
        <dbReference type="SAM" id="Phobius"/>
    </source>
</evidence>
<evidence type="ECO:0000256" key="1">
    <source>
        <dbReference type="ARBA" id="ARBA00004141"/>
    </source>
</evidence>
<feature type="transmembrane region" description="Helical" evidence="7">
    <location>
        <begin position="395"/>
        <end position="413"/>
    </location>
</feature>
<feature type="transmembrane region" description="Helical" evidence="7">
    <location>
        <begin position="36"/>
        <end position="55"/>
    </location>
</feature>
<evidence type="ECO:0000256" key="5">
    <source>
        <dbReference type="ARBA" id="ARBA00023180"/>
    </source>
</evidence>
<dbReference type="AlphaFoldDB" id="A0A8H4UPH0"/>
<feature type="compositionally biased region" description="Polar residues" evidence="6">
    <location>
        <begin position="1"/>
        <end position="10"/>
    </location>
</feature>
<keyword evidence="9" id="KW-1185">Reference proteome</keyword>
<evidence type="ECO:0000256" key="2">
    <source>
        <dbReference type="ARBA" id="ARBA00022692"/>
    </source>
</evidence>
<dbReference type="Pfam" id="PF07690">
    <property type="entry name" value="MFS_1"/>
    <property type="match status" value="1"/>
</dbReference>
<dbReference type="InterPro" id="IPR011701">
    <property type="entry name" value="MFS"/>
</dbReference>
<comment type="subcellular location">
    <subcellularLocation>
        <location evidence="1">Membrane</location>
        <topology evidence="1">Multi-pass membrane protein</topology>
    </subcellularLocation>
</comment>
<dbReference type="EMBL" id="JABEYC010000215">
    <property type="protein sequence ID" value="KAF4980633.1"/>
    <property type="molecule type" value="Genomic_DNA"/>
</dbReference>
<accession>A0A8H4UPH0</accession>
<keyword evidence="3 7" id="KW-1133">Transmembrane helix</keyword>
<feature type="transmembrane region" description="Helical" evidence="7">
    <location>
        <begin position="258"/>
        <end position="278"/>
    </location>
</feature>
<feature type="transmembrane region" description="Helical" evidence="7">
    <location>
        <begin position="328"/>
        <end position="345"/>
    </location>
</feature>
<evidence type="ECO:0000256" key="6">
    <source>
        <dbReference type="SAM" id="MobiDB-lite"/>
    </source>
</evidence>
<feature type="transmembrane region" description="Helical" evidence="7">
    <location>
        <begin position="535"/>
        <end position="553"/>
    </location>
</feature>
<feature type="transmembrane region" description="Helical" evidence="7">
    <location>
        <begin position="200"/>
        <end position="221"/>
    </location>
</feature>
<feature type="transmembrane region" description="Helical" evidence="7">
    <location>
        <begin position="290"/>
        <end position="308"/>
    </location>
</feature>